<organism evidence="2 3">
    <name type="scientific">Aldrovandia affinis</name>
    <dbReference type="NCBI Taxonomy" id="143900"/>
    <lineage>
        <taxon>Eukaryota</taxon>
        <taxon>Metazoa</taxon>
        <taxon>Chordata</taxon>
        <taxon>Craniata</taxon>
        <taxon>Vertebrata</taxon>
        <taxon>Euteleostomi</taxon>
        <taxon>Actinopterygii</taxon>
        <taxon>Neopterygii</taxon>
        <taxon>Teleostei</taxon>
        <taxon>Notacanthiformes</taxon>
        <taxon>Halosauridae</taxon>
        <taxon>Aldrovandia</taxon>
    </lineage>
</organism>
<name>A0AAD7RDU4_9TELE</name>
<reference evidence="2" key="1">
    <citation type="journal article" date="2023" name="Science">
        <title>Genome structures resolve the early diversification of teleost fishes.</title>
        <authorList>
            <person name="Parey E."/>
            <person name="Louis A."/>
            <person name="Montfort J."/>
            <person name="Bouchez O."/>
            <person name="Roques C."/>
            <person name="Iampietro C."/>
            <person name="Lluch J."/>
            <person name="Castinel A."/>
            <person name="Donnadieu C."/>
            <person name="Desvignes T."/>
            <person name="Floi Bucao C."/>
            <person name="Jouanno E."/>
            <person name="Wen M."/>
            <person name="Mejri S."/>
            <person name="Dirks R."/>
            <person name="Jansen H."/>
            <person name="Henkel C."/>
            <person name="Chen W.J."/>
            <person name="Zahm M."/>
            <person name="Cabau C."/>
            <person name="Klopp C."/>
            <person name="Thompson A.W."/>
            <person name="Robinson-Rechavi M."/>
            <person name="Braasch I."/>
            <person name="Lecointre G."/>
            <person name="Bobe J."/>
            <person name="Postlethwait J.H."/>
            <person name="Berthelot C."/>
            <person name="Roest Crollius H."/>
            <person name="Guiguen Y."/>
        </authorList>
    </citation>
    <scope>NUCLEOTIDE SEQUENCE</scope>
    <source>
        <strain evidence="2">NC1722</strain>
    </source>
</reference>
<dbReference type="EMBL" id="JAINUG010000326">
    <property type="protein sequence ID" value="KAJ8378236.1"/>
    <property type="molecule type" value="Genomic_DNA"/>
</dbReference>
<accession>A0AAD7RDU4</accession>
<dbReference type="Proteomes" id="UP001221898">
    <property type="component" value="Unassembled WGS sequence"/>
</dbReference>
<protein>
    <submittedName>
        <fullName evidence="2">Uncharacterized protein</fullName>
    </submittedName>
</protein>
<evidence type="ECO:0000256" key="1">
    <source>
        <dbReference type="SAM" id="MobiDB-lite"/>
    </source>
</evidence>
<gene>
    <name evidence="2" type="ORF">AAFF_G00244400</name>
</gene>
<proteinExistence type="predicted"/>
<dbReference type="AlphaFoldDB" id="A0AAD7RDU4"/>
<keyword evidence="3" id="KW-1185">Reference proteome</keyword>
<evidence type="ECO:0000313" key="2">
    <source>
        <dbReference type="EMBL" id="KAJ8378236.1"/>
    </source>
</evidence>
<evidence type="ECO:0000313" key="3">
    <source>
        <dbReference type="Proteomes" id="UP001221898"/>
    </source>
</evidence>
<comment type="caution">
    <text evidence="2">The sequence shown here is derived from an EMBL/GenBank/DDBJ whole genome shotgun (WGS) entry which is preliminary data.</text>
</comment>
<sequence length="139" mass="14361">MRTSQRDWAASGPMAELPSSICGTVGSATQAPPLSRNHLRFAGLNPQPNSVILSQGDHDGGTCQNATWPTLVSSREPGAALWSGGVESEPPSAPPSFTEHGVNEVKQTHDFPIGRRPGVCDAGVYSGITLDGTHMAGGG</sequence>
<feature type="region of interest" description="Disordered" evidence="1">
    <location>
        <begin position="1"/>
        <end position="21"/>
    </location>
</feature>